<protein>
    <recommendedName>
        <fullName evidence="3">Circularly permuted type 2 ATP-grasp protein</fullName>
    </recommendedName>
</protein>
<name>A0A935UGX7_9PROT</name>
<evidence type="ECO:0000313" key="1">
    <source>
        <dbReference type="EMBL" id="MBK7674903.1"/>
    </source>
</evidence>
<accession>A0A935UGX7</accession>
<comment type="caution">
    <text evidence="1">The sequence shown here is derived from an EMBL/GenBank/DDBJ whole genome shotgun (WGS) entry which is preliminary data.</text>
</comment>
<sequence>MNKGLPSSVRDLLAADGGLAAELINRDCACISVDHELLKQALEKGEGTMSHAEVLTTRPHLFSNSVVFVSEANLARMARMIAVLERVVRLPAYRERVLAYAPPVARHSPGAAGVFLGYDFHLGPEGPQLIEINSNAGGALLNARLLRAQRACCAPVASMMPVPTPVDEALVAMFRKEWHLARSDAALRPLARIVIVDQQPATQYLAPEFELFRQLFEANGIGAMVADPAELSFDGKRLQCRGQLVDLVYNRLTDFALEEPQHAALRAAYLADAVVLTPHPQTHALFADKRNLAALGDDCWLREIGLNEDDRMLLSSSIPRTEEVLPAQAGAFWASRKQWFFKPVAGFGSKATYRGDKVTRRVFEEVSRGGYVAQAVVQPSVRRLLVDGVEQDFKVDLRNYVYRGAVQLVSARLYRGQTTNFRTPGGGFAAVFPVPCQSSAAGCR</sequence>
<evidence type="ECO:0008006" key="3">
    <source>
        <dbReference type="Google" id="ProtNLM"/>
    </source>
</evidence>
<gene>
    <name evidence="1" type="ORF">IPJ27_09145</name>
</gene>
<reference evidence="1 2" key="1">
    <citation type="submission" date="2020-10" db="EMBL/GenBank/DDBJ databases">
        <title>Connecting structure to function with the recovery of over 1000 high-quality activated sludge metagenome-assembled genomes encoding full-length rRNA genes using long-read sequencing.</title>
        <authorList>
            <person name="Singleton C.M."/>
            <person name="Petriglieri F."/>
            <person name="Kristensen J.M."/>
            <person name="Kirkegaard R.H."/>
            <person name="Michaelsen T.Y."/>
            <person name="Andersen M.H."/>
            <person name="Karst S.M."/>
            <person name="Dueholm M.S."/>
            <person name="Nielsen P.H."/>
            <person name="Albertsen M."/>
        </authorList>
    </citation>
    <scope>NUCLEOTIDE SEQUENCE [LARGE SCALE GENOMIC DNA]</scope>
    <source>
        <strain evidence="1">EsbW_18-Q3-R4-48_BATAC.285</strain>
    </source>
</reference>
<dbReference type="EMBL" id="JADJMH010000006">
    <property type="protein sequence ID" value="MBK7674903.1"/>
    <property type="molecule type" value="Genomic_DNA"/>
</dbReference>
<dbReference type="Proteomes" id="UP000697998">
    <property type="component" value="Unassembled WGS sequence"/>
</dbReference>
<organism evidence="1 2">
    <name type="scientific">Candidatus Accumulibacter proximus</name>
    <dbReference type="NCBI Taxonomy" id="2954385"/>
    <lineage>
        <taxon>Bacteria</taxon>
        <taxon>Pseudomonadati</taxon>
        <taxon>Pseudomonadota</taxon>
        <taxon>Betaproteobacteria</taxon>
        <taxon>Candidatus Accumulibacter</taxon>
    </lineage>
</organism>
<evidence type="ECO:0000313" key="2">
    <source>
        <dbReference type="Proteomes" id="UP000697998"/>
    </source>
</evidence>
<dbReference type="SUPFAM" id="SSF56059">
    <property type="entry name" value="Glutathione synthetase ATP-binding domain-like"/>
    <property type="match status" value="1"/>
</dbReference>
<dbReference type="AlphaFoldDB" id="A0A935UGX7"/>
<proteinExistence type="predicted"/>